<evidence type="ECO:0000313" key="2">
    <source>
        <dbReference type="Proteomes" id="UP000510682"/>
    </source>
</evidence>
<reference evidence="1" key="2">
    <citation type="submission" date="2020-07" db="EMBL/GenBank/DDBJ databases">
        <authorList>
            <person name="Yu X."/>
        </authorList>
    </citation>
    <scope>NUCLEOTIDE SEQUENCE [LARGE SCALE GENOMIC DNA]</scope>
    <source>
        <strain evidence="1">24T</strain>
    </source>
</reference>
<keyword evidence="2" id="KW-1185">Reference proteome</keyword>
<evidence type="ECO:0000313" key="1">
    <source>
        <dbReference type="EMBL" id="QLL06260.1"/>
    </source>
</evidence>
<dbReference type="Proteomes" id="UP000510682">
    <property type="component" value="Chromosome"/>
</dbReference>
<gene>
    <name evidence="1" type="ORF">H0P51_21225</name>
</gene>
<accession>A0A7D6IKE9</accession>
<name>A0A7D6IKE9_9MYCO</name>
<reference evidence="1" key="1">
    <citation type="submission" date="2020-07" db="EMBL/GenBank/DDBJ databases">
        <title>Description of Mycobacterium gordonae subsp. intergordonae subsp.nov. and Mycobacterium gordonae subsp. gordonae subsp. nov.</title>
        <authorList>
            <person name="Huang H."/>
        </authorList>
    </citation>
    <scope>NUCLEOTIDE SEQUENCE [LARGE SCALE GENOMIC DNA]</scope>
    <source>
        <strain evidence="1">24T</strain>
    </source>
</reference>
<dbReference type="KEGG" id="mgor:H0P51_21225"/>
<protein>
    <submittedName>
        <fullName evidence="1">Uncharacterized protein</fullName>
    </submittedName>
</protein>
<organism evidence="1 2">
    <name type="scientific">Mycobacterium vicinigordonae</name>
    <dbReference type="NCBI Taxonomy" id="1719132"/>
    <lineage>
        <taxon>Bacteria</taxon>
        <taxon>Bacillati</taxon>
        <taxon>Actinomycetota</taxon>
        <taxon>Actinomycetes</taxon>
        <taxon>Mycobacteriales</taxon>
        <taxon>Mycobacteriaceae</taxon>
        <taxon>Mycobacterium</taxon>
    </lineage>
</organism>
<dbReference type="RefSeq" id="WP_180914841.1">
    <property type="nucleotide sequence ID" value="NZ_CP059165.1"/>
</dbReference>
<dbReference type="EMBL" id="CP059165">
    <property type="protein sequence ID" value="QLL06260.1"/>
    <property type="molecule type" value="Genomic_DNA"/>
</dbReference>
<dbReference type="AlphaFoldDB" id="A0A7D6IKE9"/>
<sequence>MLIIRDPFFVMRRFGDFTAHLDVPRVVGTKRLHALVHSISLFEVFDEGGRRECLAKAGPEDLWPAL</sequence>
<proteinExistence type="predicted"/>